<dbReference type="OrthoDB" id="6435734at2759"/>
<dbReference type="AlphaFoldDB" id="A0A8X6Q2U9"/>
<reference evidence="1" key="1">
    <citation type="submission" date="2020-08" db="EMBL/GenBank/DDBJ databases">
        <title>Multicomponent nature underlies the extraordinary mechanical properties of spider dragline silk.</title>
        <authorList>
            <person name="Kono N."/>
            <person name="Nakamura H."/>
            <person name="Mori M."/>
            <person name="Yoshida Y."/>
            <person name="Ohtoshi R."/>
            <person name="Malay A.D."/>
            <person name="Moran D.A.P."/>
            <person name="Tomita M."/>
            <person name="Numata K."/>
            <person name="Arakawa K."/>
        </authorList>
    </citation>
    <scope>NUCLEOTIDE SEQUENCE</scope>
</reference>
<dbReference type="Proteomes" id="UP000887013">
    <property type="component" value="Unassembled WGS sequence"/>
</dbReference>
<name>A0A8X6Q2U9_NEPPI</name>
<evidence type="ECO:0000313" key="2">
    <source>
        <dbReference type="Proteomes" id="UP000887013"/>
    </source>
</evidence>
<accession>A0A8X6Q2U9</accession>
<dbReference type="EMBL" id="BMAW01027736">
    <property type="protein sequence ID" value="GFU03619.1"/>
    <property type="molecule type" value="Genomic_DNA"/>
</dbReference>
<proteinExistence type="predicted"/>
<keyword evidence="2" id="KW-1185">Reference proteome</keyword>
<organism evidence="1 2">
    <name type="scientific">Nephila pilipes</name>
    <name type="common">Giant wood spider</name>
    <name type="synonym">Nephila maculata</name>
    <dbReference type="NCBI Taxonomy" id="299642"/>
    <lineage>
        <taxon>Eukaryota</taxon>
        <taxon>Metazoa</taxon>
        <taxon>Ecdysozoa</taxon>
        <taxon>Arthropoda</taxon>
        <taxon>Chelicerata</taxon>
        <taxon>Arachnida</taxon>
        <taxon>Araneae</taxon>
        <taxon>Araneomorphae</taxon>
        <taxon>Entelegynae</taxon>
        <taxon>Araneoidea</taxon>
        <taxon>Nephilidae</taxon>
        <taxon>Nephila</taxon>
    </lineage>
</organism>
<evidence type="ECO:0008006" key="3">
    <source>
        <dbReference type="Google" id="ProtNLM"/>
    </source>
</evidence>
<protein>
    <recommendedName>
        <fullName evidence="3">WAP domain-containing protein</fullName>
    </recommendedName>
</protein>
<evidence type="ECO:0000313" key="1">
    <source>
        <dbReference type="EMBL" id="GFU03619.1"/>
    </source>
</evidence>
<sequence length="190" mass="21058">MILVITEEECHSLEKGLTSTCWSAEELGMKSLLVIILSIFMNKWTETIAQEGNNTDGVCPELSLNTCPDGIKIGCCSNKFCKNEQIMNVFLMMVFLIFIAEDTESKTSVKELAKKRVCPSIAPIGCLQGYFTECCNNDGCFGNLVCCHITWRCSISCMAPLKAHIGNMRPFNASNDCAPFKGIKKIFNID</sequence>
<comment type="caution">
    <text evidence="1">The sequence shown here is derived from an EMBL/GenBank/DDBJ whole genome shotgun (WGS) entry which is preliminary data.</text>
</comment>
<gene>
    <name evidence="1" type="ORF">NPIL_78331</name>
</gene>